<evidence type="ECO:0000313" key="4">
    <source>
        <dbReference type="Proteomes" id="UP000216316"/>
    </source>
</evidence>
<evidence type="ECO:0000313" key="2">
    <source>
        <dbReference type="EMBL" id="OYR91071.1"/>
    </source>
</evidence>
<gene>
    <name evidence="1" type="ORF">CBF53_08425</name>
    <name evidence="2" type="ORF">CBF70_07860</name>
</gene>
<proteinExistence type="predicted"/>
<keyword evidence="4" id="KW-1185">Reference proteome</keyword>
<accession>A0A256LCD8</accession>
<reference evidence="1 4" key="2">
    <citation type="submission" date="2017-05" db="EMBL/GenBank/DDBJ databases">
        <authorList>
            <person name="Lin X.B."/>
            <person name="Stothard P."/>
            <person name="Tasseva G."/>
            <person name="Walter J."/>
        </authorList>
    </citation>
    <scope>NUCLEOTIDE SEQUENCE [LARGE SCALE GENOMIC DNA]</scope>
    <source>
        <strain evidence="1 4">609u</strain>
    </source>
</reference>
<dbReference type="AlphaFoldDB" id="A0A256LCD8"/>
<protein>
    <recommendedName>
        <fullName evidence="5">BppU N-terminal domain-containing protein</fullName>
    </recommendedName>
</protein>
<dbReference type="Proteomes" id="UP000215828">
    <property type="component" value="Unassembled WGS sequence"/>
</dbReference>
<dbReference type="InterPro" id="IPR014867">
    <property type="entry name" value="Spore_coat_CotH_CotH2/3/7"/>
</dbReference>
<name>A0A256LCD8_9LACO</name>
<dbReference type="Pfam" id="PF08757">
    <property type="entry name" value="CotH"/>
    <property type="match status" value="1"/>
</dbReference>
<dbReference type="Proteomes" id="UP000216316">
    <property type="component" value="Unassembled WGS sequence"/>
</dbReference>
<comment type="caution">
    <text evidence="2">The sequence shown here is derived from an EMBL/GenBank/DDBJ whole genome shotgun (WGS) entry which is preliminary data.</text>
</comment>
<evidence type="ECO:0000313" key="3">
    <source>
        <dbReference type="Proteomes" id="UP000215828"/>
    </source>
</evidence>
<reference evidence="2 3" key="1">
    <citation type="submission" date="2017-04" db="EMBL/GenBank/DDBJ databases">
        <authorList>
            <person name="Afonso C.L."/>
            <person name="Miller P.J."/>
            <person name="Scott M.A."/>
            <person name="Spackman E."/>
            <person name="Goraichik I."/>
            <person name="Dimitrov K.M."/>
            <person name="Suarez D.L."/>
            <person name="Swayne D.E."/>
        </authorList>
    </citation>
    <scope>NUCLEOTIDE SEQUENCE [LARGE SCALE GENOMIC DNA]</scope>
    <source>
        <strain evidence="2 3">609q</strain>
    </source>
</reference>
<evidence type="ECO:0000313" key="1">
    <source>
        <dbReference type="EMBL" id="OYR87453.1"/>
    </source>
</evidence>
<dbReference type="EMBL" id="NGNX01000033">
    <property type="protein sequence ID" value="OYR91071.1"/>
    <property type="molecule type" value="Genomic_DNA"/>
</dbReference>
<dbReference type="EMBL" id="NGNV01000044">
    <property type="protein sequence ID" value="OYR87453.1"/>
    <property type="molecule type" value="Genomic_DNA"/>
</dbReference>
<dbReference type="RefSeq" id="WP_094496117.1">
    <property type="nucleotide sequence ID" value="NZ_NGNV01000044.1"/>
</dbReference>
<organism evidence="2 3">
    <name type="scientific">Lactobacillus taiwanensis</name>
    <dbReference type="NCBI Taxonomy" id="508451"/>
    <lineage>
        <taxon>Bacteria</taxon>
        <taxon>Bacillati</taxon>
        <taxon>Bacillota</taxon>
        <taxon>Bacilli</taxon>
        <taxon>Lactobacillales</taxon>
        <taxon>Lactobacillaceae</taxon>
        <taxon>Lactobacillus</taxon>
    </lineage>
</organism>
<sequence length="1240" mass="139914">MDLNIVNGGKPYFFRFDVAKEAGEIARITDYLKTRVSDNGKKVPIKWFDQGQEMNVHGMSPFIQGGVGHYIKDDNGEMLPSSDVVYREWYGTPADVTDDGVVYYTLEDQFFCKQGEFNGFFGLRDSQGNVLTSVNIVFQILGNDLRITKAKEFYIDELENLKNKFKNDGDQAVKDFNAKIEAGTENNRTALNALSASIQANRDGQANIAEQQAAITRQINDQDIITKKEYESNIATVKASINERLSQMKTAPVGVDNYQTLINTYPNGADGIFLALDSKHIWMWLNGQWKDCGVYQSAGLDQEVQQSIGDTRSIVLKENLIENGSFSAGTTQPAYSNTGTGELSLFQFLNRTWLNFVSESETAFQGVSYNFKNPILTSGINYPMHFEFDLISKELITLSINLIGYDATGNRIGGASGGQTLGTVTLYPWRMKHEVINADISASFADAQTLCLQIIQTAAKPIGTLRMTGVCANLILSSDPMPTGNLINNSLLELGLNNGAYSNTNSGNLGVMRQFVGRNWLRLTTNYAGSYNGISWNVDNPLKTLGQNCPLHIAFDLMTQDRTKLAVNVIPKNLDGTFYNNETGITINSIESLPWKLFQEDMTALLPDSYVTADKLTFQIVQNDPKPISDLRMTDIKFKVAPLQDKYTGNLIINDNYTPGNVFSAYKNAGTGSINKMIFTNKEWVDYMSSAQAPWQGLNWKVKNPISDLGMKYPLSLSFILGSDIERTLSVNFIGYDASGNRIGGDSGGQTLKTIHTQPWKFVDYNIEFNINDLYINSKYFVLQIVQADNKELAHLRITDLELKMNYSLQDNSLSSDISKLEQKYNLPIMRITGDTNGMTHDNAKNITYQFKNGRTYLEGHGTIKWQGSSSSTLAKKGYRLKTTQADYDKKNKIRIQPSWQKHHKYNLKAYYNDGMLSRDPISANIGGQVSASRPTLPRDLIHEDNFGYIDGFPIVLFINNQYQGLYSFNLPRPEFSYTKWAIMGNQYNDTTQFIKIPADGVKLDGSDFETLNPEDTPTADEKKAVTDLINWAINSDDATFKKELSQHFNIPSLIDYIVVANILGARDASGKNQILMTWDGKIWYYQLYDLDCTYNANWMGGKTFDTPKVGTELPFLGNNKFLLRFARLYKKAIADRYRDVRQWCTPGYVLSLYKQRINLIGQGNFEEEWTLWNDPSKDTEDFKQLQNDLYDHFKAADYVWLGNNPENTTYQIKPDSEYSDQIQNLQNQINQLKNNGTTK</sequence>
<evidence type="ECO:0008006" key="5">
    <source>
        <dbReference type="Google" id="ProtNLM"/>
    </source>
</evidence>
<reference evidence="3 4" key="3">
    <citation type="submission" date="2017-09" db="EMBL/GenBank/DDBJ databases">
        <title>Tripartite evolution among Lactobacillus johnsonii, Lactobacillus taiwanensis, Lactobacillus reuteri and their rodent host.</title>
        <authorList>
            <person name="Wang T."/>
            <person name="Knowles S."/>
            <person name="Cheng C."/>
        </authorList>
    </citation>
    <scope>NUCLEOTIDE SEQUENCE [LARGE SCALE GENOMIC DNA]</scope>
    <source>
        <strain evidence="2 3">609q</strain>
        <strain evidence="1 4">609u</strain>
    </source>
</reference>